<dbReference type="SUPFAM" id="SSF52402">
    <property type="entry name" value="Adenine nucleotide alpha hydrolases-like"/>
    <property type="match status" value="1"/>
</dbReference>
<evidence type="ECO:0000256" key="5">
    <source>
        <dbReference type="ARBA" id="ARBA00022679"/>
    </source>
</evidence>
<dbReference type="FunFam" id="3.40.50.300:FF:000483">
    <property type="entry name" value="Sensor histidine kinase KdpD"/>
    <property type="match status" value="1"/>
</dbReference>
<dbReference type="InterPro" id="IPR052023">
    <property type="entry name" value="Histidine_kinase_KdpD"/>
</dbReference>
<evidence type="ECO:0000256" key="10">
    <source>
        <dbReference type="ARBA" id="ARBA00022989"/>
    </source>
</evidence>
<evidence type="ECO:0000256" key="6">
    <source>
        <dbReference type="ARBA" id="ARBA00022692"/>
    </source>
</evidence>
<feature type="transmembrane region" description="Helical" evidence="14">
    <location>
        <begin position="400"/>
        <end position="421"/>
    </location>
</feature>
<comment type="function">
    <text evidence="13">Member of the two-component regulatory system KdpD/KdpE involved in the regulation of the kdp operon. KdpD may function as a membrane-associated protein kinase that phosphorylates KdpE in response to environmental signals.</text>
</comment>
<evidence type="ECO:0000256" key="2">
    <source>
        <dbReference type="ARBA" id="ARBA00004141"/>
    </source>
</evidence>
<feature type="transmembrane region" description="Helical" evidence="14">
    <location>
        <begin position="480"/>
        <end position="498"/>
    </location>
</feature>
<dbReference type="Pfam" id="PF00582">
    <property type="entry name" value="Usp"/>
    <property type="match status" value="1"/>
</dbReference>
<evidence type="ECO:0000259" key="15">
    <source>
        <dbReference type="PROSITE" id="PS50109"/>
    </source>
</evidence>
<dbReference type="InterPro" id="IPR006016">
    <property type="entry name" value="UspA"/>
</dbReference>
<dbReference type="EC" id="2.7.13.3" evidence="3"/>
<feature type="domain" description="Histidine kinase" evidence="15">
    <location>
        <begin position="679"/>
        <end position="894"/>
    </location>
</feature>
<keyword evidence="5" id="KW-0808">Transferase</keyword>
<dbReference type="InterPro" id="IPR025201">
    <property type="entry name" value="KdpD_TM"/>
</dbReference>
<dbReference type="Gene3D" id="3.40.50.620">
    <property type="entry name" value="HUPs"/>
    <property type="match status" value="1"/>
</dbReference>
<keyword evidence="4" id="KW-0597">Phosphoprotein</keyword>
<dbReference type="CDD" id="cd01987">
    <property type="entry name" value="USP_KdpD-like"/>
    <property type="match status" value="1"/>
</dbReference>
<dbReference type="GO" id="GO:0000155">
    <property type="term" value="F:phosphorelay sensor kinase activity"/>
    <property type="evidence" value="ECO:0007669"/>
    <property type="project" value="InterPro"/>
</dbReference>
<comment type="subcellular location">
    <subcellularLocation>
        <location evidence="2">Membrane</location>
        <topology evidence="2">Multi-pass membrane protein</topology>
    </subcellularLocation>
</comment>
<dbReference type="InterPro" id="IPR003594">
    <property type="entry name" value="HATPase_dom"/>
</dbReference>
<sequence>MGFLSINEPQRRNPDLLLKKASKEGRGKLTIFLGAAAGVGKTFAMLENAHERQAEGMNVLIGWVETHGRRETEELVAGLPRLAPKLLEYRSKQLTEMDLDAIIAQHPELVLVDELAHTNVAGSCYVRRFQDVEEILNAGINVYTTLNIQHVESLNDIVEQITGIKVRETVPDSIIEQADQVQLIDIPPEDLIKRLKEGKVYVPGQVERALRNFFRPGNINALREMALRFTAHRVDQQLNEYMHDHAIEGPWPAAERIMVCVSASPFSAHLIRVARRLAQAMKAEWYAVHIATPRSTPLTEKERERLARNLHLAEDLGGKVRSLSGHDPAEELLTMAHAENITHIVIGKPQQNRVWEWLRGEALVDKLIRKSGGIHIHIVRGKKDQEYAPRVKTAVNPPQIFWSHYAGGLAMMGAVTFLSWFLHRELELVNIAMLYLLPVLVSATRWGRGPSYATAIATVVVFDFLFVPPRLSFTVSDIRYLWSFIIFLLVAFVAGGKAERLRHEARFAQRREKSTWSLYEFSREVAAQVDLDAVINGLAQRAYQALDWAVVVLLPNQYDKLEIKAFAGPDGSGRTVVSEPSECAVAMWAYEHGEVAGRATETLPAAQYLYLPLKVHGRVIGIFGMHMVEKKLTTEQWRLIDAWTSMAAIAVERIQLAQKASQAVLMTESERLRTALFNSISHEIRTPLATIIGSIDALLDRTIELPRTGQYELMANIKDGAIRMERVVNNLLDTARWESGAIQVKKDWCDIGDIVGASLHRLKDSLDGRKVRTDIPESIPMIKGDCVLLEQVLVNLVDNALKYSGENSIIDVSALKEEEKVIVSVADRGIGIPDKELSNIFQKFYRADNAKAKSGTGLGLSICKEIVEAHGGVIWAINRPNGGVRISFSLPVEADKKPADSK</sequence>
<dbReference type="InterPro" id="IPR014729">
    <property type="entry name" value="Rossmann-like_a/b/a_fold"/>
</dbReference>
<evidence type="ECO:0000256" key="8">
    <source>
        <dbReference type="ARBA" id="ARBA00022777"/>
    </source>
</evidence>
<dbReference type="InterPro" id="IPR003018">
    <property type="entry name" value="GAF"/>
</dbReference>
<dbReference type="FunFam" id="3.30.565.10:FF:000042">
    <property type="entry name" value="Two-component sensor histidine kinase KdpD"/>
    <property type="match status" value="1"/>
</dbReference>
<keyword evidence="10 14" id="KW-1133">Transmembrane helix</keyword>
<dbReference type="SUPFAM" id="SSF55874">
    <property type="entry name" value="ATPase domain of HSP90 chaperone/DNA topoisomerase II/histidine kinase"/>
    <property type="match status" value="1"/>
</dbReference>
<protein>
    <recommendedName>
        <fullName evidence="3">histidine kinase</fullName>
        <ecNumber evidence="3">2.7.13.3</ecNumber>
    </recommendedName>
</protein>
<dbReference type="InterPro" id="IPR003852">
    <property type="entry name" value="Sig_transdc_His_kinase_KdpD_N"/>
</dbReference>
<dbReference type="GO" id="GO:0005737">
    <property type="term" value="C:cytoplasm"/>
    <property type="evidence" value="ECO:0007669"/>
    <property type="project" value="UniProtKB-ARBA"/>
</dbReference>
<dbReference type="Pfam" id="PF00512">
    <property type="entry name" value="HisKA"/>
    <property type="match status" value="1"/>
</dbReference>
<dbReference type="PROSITE" id="PS50109">
    <property type="entry name" value="HIS_KIN"/>
    <property type="match status" value="1"/>
</dbReference>
<dbReference type="Pfam" id="PF02702">
    <property type="entry name" value="KdpD"/>
    <property type="match status" value="1"/>
</dbReference>
<dbReference type="Gene3D" id="3.30.565.10">
    <property type="entry name" value="Histidine kinase-like ATPase, C-terminal domain"/>
    <property type="match status" value="1"/>
</dbReference>
<organism evidence="16 17">
    <name type="scientific">Lucifera butyrica</name>
    <dbReference type="NCBI Taxonomy" id="1351585"/>
    <lineage>
        <taxon>Bacteria</taxon>
        <taxon>Bacillati</taxon>
        <taxon>Bacillota</taxon>
        <taxon>Negativicutes</taxon>
        <taxon>Veillonellales</taxon>
        <taxon>Veillonellaceae</taxon>
        <taxon>Lucifera</taxon>
    </lineage>
</organism>
<dbReference type="InterPro" id="IPR004358">
    <property type="entry name" value="Sig_transdc_His_kin-like_C"/>
</dbReference>
<dbReference type="InterPro" id="IPR027417">
    <property type="entry name" value="P-loop_NTPase"/>
</dbReference>
<dbReference type="Gene3D" id="3.40.50.300">
    <property type="entry name" value="P-loop containing nucleotide triphosphate hydrolases"/>
    <property type="match status" value="1"/>
</dbReference>
<evidence type="ECO:0000256" key="1">
    <source>
        <dbReference type="ARBA" id="ARBA00000085"/>
    </source>
</evidence>
<dbReference type="SMART" id="SM00387">
    <property type="entry name" value="HATPase_c"/>
    <property type="match status" value="1"/>
</dbReference>
<name>A0A498RD14_9FIRM</name>
<dbReference type="Proteomes" id="UP000277811">
    <property type="component" value="Unassembled WGS sequence"/>
</dbReference>
<dbReference type="Gene3D" id="3.30.450.40">
    <property type="match status" value="1"/>
</dbReference>
<keyword evidence="8" id="KW-0418">Kinase</keyword>
<dbReference type="GO" id="GO:0005886">
    <property type="term" value="C:plasma membrane"/>
    <property type="evidence" value="ECO:0007669"/>
    <property type="project" value="TreeGrafter"/>
</dbReference>
<dbReference type="SUPFAM" id="SSF55781">
    <property type="entry name" value="GAF domain-like"/>
    <property type="match status" value="1"/>
</dbReference>
<evidence type="ECO:0000256" key="3">
    <source>
        <dbReference type="ARBA" id="ARBA00012438"/>
    </source>
</evidence>
<feature type="transmembrane region" description="Helical" evidence="14">
    <location>
        <begin position="452"/>
        <end position="468"/>
    </location>
</feature>
<dbReference type="AlphaFoldDB" id="A0A498RD14"/>
<dbReference type="PANTHER" id="PTHR45569:SF1">
    <property type="entry name" value="SENSOR PROTEIN KDPD"/>
    <property type="match status" value="1"/>
</dbReference>
<dbReference type="InterPro" id="IPR003661">
    <property type="entry name" value="HisK_dim/P_dom"/>
</dbReference>
<dbReference type="CDD" id="cd00082">
    <property type="entry name" value="HisKA"/>
    <property type="match status" value="1"/>
</dbReference>
<dbReference type="OrthoDB" id="9806130at2"/>
<dbReference type="SMART" id="SM00388">
    <property type="entry name" value="HisKA"/>
    <property type="match status" value="1"/>
</dbReference>
<keyword evidence="6 14" id="KW-0812">Transmembrane</keyword>
<keyword evidence="12 14" id="KW-0472">Membrane</keyword>
<evidence type="ECO:0000256" key="12">
    <source>
        <dbReference type="ARBA" id="ARBA00023136"/>
    </source>
</evidence>
<evidence type="ECO:0000256" key="9">
    <source>
        <dbReference type="ARBA" id="ARBA00022840"/>
    </source>
</evidence>
<dbReference type="PANTHER" id="PTHR45569">
    <property type="entry name" value="SENSOR PROTEIN KDPD"/>
    <property type="match status" value="1"/>
</dbReference>
<keyword evidence="17" id="KW-1185">Reference proteome</keyword>
<dbReference type="GO" id="GO:0005524">
    <property type="term" value="F:ATP binding"/>
    <property type="evidence" value="ECO:0007669"/>
    <property type="project" value="UniProtKB-KW"/>
</dbReference>
<feature type="transmembrane region" description="Helical" evidence="14">
    <location>
        <begin position="428"/>
        <end position="446"/>
    </location>
</feature>
<evidence type="ECO:0000256" key="11">
    <source>
        <dbReference type="ARBA" id="ARBA00023012"/>
    </source>
</evidence>
<keyword evidence="11" id="KW-0902">Two-component regulatory system</keyword>
<keyword evidence="7" id="KW-0547">Nucleotide-binding</keyword>
<dbReference type="Gene3D" id="1.10.287.130">
    <property type="match status" value="1"/>
</dbReference>
<dbReference type="InterPro" id="IPR029016">
    <property type="entry name" value="GAF-like_dom_sf"/>
</dbReference>
<accession>A0A498RD14</accession>
<evidence type="ECO:0000256" key="14">
    <source>
        <dbReference type="SAM" id="Phobius"/>
    </source>
</evidence>
<dbReference type="SUPFAM" id="SSF47384">
    <property type="entry name" value="Homodimeric domain of signal transducing histidine kinase"/>
    <property type="match status" value="1"/>
</dbReference>
<dbReference type="Gene3D" id="1.20.120.620">
    <property type="entry name" value="Backbone structure of the membrane domain of e. Coli histidine kinase receptor kdpd"/>
    <property type="match status" value="1"/>
</dbReference>
<dbReference type="InterPro" id="IPR036890">
    <property type="entry name" value="HATPase_C_sf"/>
</dbReference>
<dbReference type="Pfam" id="PF13493">
    <property type="entry name" value="DUF4118"/>
    <property type="match status" value="1"/>
</dbReference>
<dbReference type="Pfam" id="PF02518">
    <property type="entry name" value="HATPase_c"/>
    <property type="match status" value="1"/>
</dbReference>
<dbReference type="Pfam" id="PF13492">
    <property type="entry name" value="GAF_3"/>
    <property type="match status" value="1"/>
</dbReference>
<keyword evidence="9" id="KW-0067">ATP-binding</keyword>
<evidence type="ECO:0000256" key="4">
    <source>
        <dbReference type="ARBA" id="ARBA00022553"/>
    </source>
</evidence>
<proteinExistence type="predicted"/>
<reference evidence="16 17" key="1">
    <citation type="submission" date="2018-06" db="EMBL/GenBank/DDBJ databases">
        <authorList>
            <person name="Strepis N."/>
        </authorList>
    </citation>
    <scope>NUCLEOTIDE SEQUENCE [LARGE SCALE GENOMIC DNA]</scope>
    <source>
        <strain evidence="16">LUCI</strain>
    </source>
</reference>
<dbReference type="GO" id="GO:0042802">
    <property type="term" value="F:identical protein binding"/>
    <property type="evidence" value="ECO:0007669"/>
    <property type="project" value="UniProtKB-ARBA"/>
</dbReference>
<dbReference type="EMBL" id="UPPP01000071">
    <property type="protein sequence ID" value="VBB07068.1"/>
    <property type="molecule type" value="Genomic_DNA"/>
</dbReference>
<dbReference type="InterPro" id="IPR036097">
    <property type="entry name" value="HisK_dim/P_sf"/>
</dbReference>
<evidence type="ECO:0000313" key="16">
    <source>
        <dbReference type="EMBL" id="VBB07068.1"/>
    </source>
</evidence>
<evidence type="ECO:0000313" key="17">
    <source>
        <dbReference type="Proteomes" id="UP000277811"/>
    </source>
</evidence>
<dbReference type="PRINTS" id="PR00344">
    <property type="entry name" value="BCTRLSENSOR"/>
</dbReference>
<gene>
    <name evidence="16" type="ORF">LUCI_2312</name>
</gene>
<evidence type="ECO:0000256" key="13">
    <source>
        <dbReference type="ARBA" id="ARBA00057300"/>
    </source>
</evidence>
<dbReference type="InterPro" id="IPR038318">
    <property type="entry name" value="KdpD_sf"/>
</dbReference>
<evidence type="ECO:0000256" key="7">
    <source>
        <dbReference type="ARBA" id="ARBA00022741"/>
    </source>
</evidence>
<dbReference type="InterPro" id="IPR005467">
    <property type="entry name" value="His_kinase_dom"/>
</dbReference>
<dbReference type="CDD" id="cd00075">
    <property type="entry name" value="HATPase"/>
    <property type="match status" value="1"/>
</dbReference>
<comment type="catalytic activity">
    <reaction evidence="1">
        <text>ATP + protein L-histidine = ADP + protein N-phospho-L-histidine.</text>
        <dbReference type="EC" id="2.7.13.3"/>
    </reaction>
</comment>